<protein>
    <recommendedName>
        <fullName evidence="3">RimK-like ATP-grasp domain-containing protein</fullName>
    </recommendedName>
</protein>
<sequence length="347" mass="40157">MKLAIHPTPGSFSDRWIDYCRNNGIGYTLVDCYRNDILEQLKDCDALLWHWHHGDYKAVRFARQLTLSLEAAGKVVFPDTHSAWHFDDKVGQKYLMEALHAPLVPSFVFYDKKTASDWINKTSFPKVFKLKGGAGASNVRLVHTAADARKLASKAFGRGFAARDRFNRFRDALWRFKRDKNRAAFLGLFKGIGRIFFPTVYEKMQGKEKGYLYFQEFMPDNGYDTRIIAIAGKAFAIRRYNRKNDFRASGSGVIGYNRELFDTRCVRITLDLAAKMKSQSLALDFIYDTQQQPLIVEMSYGFAMKVYDACEGYWDHELNWHEGPFVPQDFMMETVIEQILTRKPVYS</sequence>
<reference evidence="1 2" key="1">
    <citation type="submission" date="2018-06" db="EMBL/GenBank/DDBJ databases">
        <title>Genomic Encyclopedia of Archaeal and Bacterial Type Strains, Phase II (KMG-II): from individual species to whole genera.</title>
        <authorList>
            <person name="Goeker M."/>
        </authorList>
    </citation>
    <scope>NUCLEOTIDE SEQUENCE [LARGE SCALE GENOMIC DNA]</scope>
    <source>
        <strain evidence="1 2">DSM 29821</strain>
    </source>
</reference>
<dbReference type="EMBL" id="QLMA01000013">
    <property type="protein sequence ID" value="RAJ73533.1"/>
    <property type="molecule type" value="Genomic_DNA"/>
</dbReference>
<dbReference type="AlphaFoldDB" id="A0A327VSG8"/>
<evidence type="ECO:0008006" key="3">
    <source>
        <dbReference type="Google" id="ProtNLM"/>
    </source>
</evidence>
<proteinExistence type="predicted"/>
<dbReference type="SUPFAM" id="SSF56059">
    <property type="entry name" value="Glutathione synthetase ATP-binding domain-like"/>
    <property type="match status" value="1"/>
</dbReference>
<dbReference type="Gene3D" id="3.30.470.20">
    <property type="entry name" value="ATP-grasp fold, B domain"/>
    <property type="match status" value="1"/>
</dbReference>
<name>A0A327VSG8_9BACT</name>
<keyword evidence="2" id="KW-1185">Reference proteome</keyword>
<dbReference type="RefSeq" id="WP_111595478.1">
    <property type="nucleotide sequence ID" value="NZ_QLMA01000013.1"/>
</dbReference>
<evidence type="ECO:0000313" key="1">
    <source>
        <dbReference type="EMBL" id="RAJ73533.1"/>
    </source>
</evidence>
<dbReference type="Proteomes" id="UP000249819">
    <property type="component" value="Unassembled WGS sequence"/>
</dbReference>
<dbReference type="OrthoDB" id="1704979at2"/>
<gene>
    <name evidence="1" type="ORF">CLV59_11386</name>
</gene>
<evidence type="ECO:0000313" key="2">
    <source>
        <dbReference type="Proteomes" id="UP000249819"/>
    </source>
</evidence>
<comment type="caution">
    <text evidence="1">The sequence shown here is derived from an EMBL/GenBank/DDBJ whole genome shotgun (WGS) entry which is preliminary data.</text>
</comment>
<accession>A0A327VSG8</accession>
<organism evidence="1 2">
    <name type="scientific">Chitinophaga dinghuensis</name>
    <dbReference type="NCBI Taxonomy" id="1539050"/>
    <lineage>
        <taxon>Bacteria</taxon>
        <taxon>Pseudomonadati</taxon>
        <taxon>Bacteroidota</taxon>
        <taxon>Chitinophagia</taxon>
        <taxon>Chitinophagales</taxon>
        <taxon>Chitinophagaceae</taxon>
        <taxon>Chitinophaga</taxon>
    </lineage>
</organism>